<keyword evidence="5" id="KW-0597">Phosphoprotein</keyword>
<evidence type="ECO:0000256" key="2">
    <source>
        <dbReference type="ARBA" id="ARBA00004651"/>
    </source>
</evidence>
<dbReference type="CDD" id="cd06225">
    <property type="entry name" value="HAMP"/>
    <property type="match status" value="1"/>
</dbReference>
<evidence type="ECO:0000256" key="1">
    <source>
        <dbReference type="ARBA" id="ARBA00000085"/>
    </source>
</evidence>
<evidence type="ECO:0000256" key="5">
    <source>
        <dbReference type="ARBA" id="ARBA00022553"/>
    </source>
</evidence>
<protein>
    <recommendedName>
        <fullName evidence="3">histidine kinase</fullName>
        <ecNumber evidence="3">2.7.13.3</ecNumber>
    </recommendedName>
</protein>
<proteinExistence type="predicted"/>
<dbReference type="InterPro" id="IPR003594">
    <property type="entry name" value="HATPase_dom"/>
</dbReference>
<evidence type="ECO:0000256" key="4">
    <source>
        <dbReference type="ARBA" id="ARBA00022475"/>
    </source>
</evidence>
<evidence type="ECO:0000259" key="15">
    <source>
        <dbReference type="PROSITE" id="PS50109"/>
    </source>
</evidence>
<evidence type="ECO:0000256" key="11">
    <source>
        <dbReference type="ARBA" id="ARBA00022989"/>
    </source>
</evidence>
<dbReference type="EMBL" id="JAAITA010000010">
    <property type="protein sequence ID" value="NSJ86293.1"/>
    <property type="molecule type" value="Genomic_DNA"/>
</dbReference>
<dbReference type="Pfam" id="PF00672">
    <property type="entry name" value="HAMP"/>
    <property type="match status" value="1"/>
</dbReference>
<dbReference type="Gene3D" id="6.10.340.10">
    <property type="match status" value="1"/>
</dbReference>
<name>A0ABX2I789_BLAHA</name>
<dbReference type="Pfam" id="PF02518">
    <property type="entry name" value="HATPase_c"/>
    <property type="match status" value="1"/>
</dbReference>
<accession>A0ABX2I789</accession>
<dbReference type="Pfam" id="PF00512">
    <property type="entry name" value="HisKA"/>
    <property type="match status" value="1"/>
</dbReference>
<dbReference type="PANTHER" id="PTHR45528">
    <property type="entry name" value="SENSOR HISTIDINE KINASE CPXA"/>
    <property type="match status" value="1"/>
</dbReference>
<keyword evidence="10" id="KW-0067">ATP-binding</keyword>
<comment type="caution">
    <text evidence="17">The sequence shown here is derived from an EMBL/GenBank/DDBJ whole genome shotgun (WGS) entry which is preliminary data.</text>
</comment>
<dbReference type="InterPro" id="IPR050398">
    <property type="entry name" value="HssS/ArlS-like"/>
</dbReference>
<evidence type="ECO:0000313" key="17">
    <source>
        <dbReference type="EMBL" id="NSJ86293.1"/>
    </source>
</evidence>
<keyword evidence="9" id="KW-0418">Kinase</keyword>
<dbReference type="CDD" id="cd00075">
    <property type="entry name" value="HATPase"/>
    <property type="match status" value="1"/>
</dbReference>
<keyword evidence="4" id="KW-1003">Cell membrane</keyword>
<evidence type="ECO:0000256" key="9">
    <source>
        <dbReference type="ARBA" id="ARBA00022777"/>
    </source>
</evidence>
<reference evidence="17 18" key="1">
    <citation type="journal article" date="2020" name="Cell Host Microbe">
        <title>Functional and Genomic Variation between Human-Derived Isolates of Lachnospiraceae Reveals Inter- and Intra-Species Diversity.</title>
        <authorList>
            <person name="Sorbara M.T."/>
            <person name="Littmann E.R."/>
            <person name="Fontana E."/>
            <person name="Moody T.U."/>
            <person name="Kohout C.E."/>
            <person name="Gjonbalaj M."/>
            <person name="Eaton V."/>
            <person name="Seok R."/>
            <person name="Leiner I.M."/>
            <person name="Pamer E.G."/>
        </authorList>
    </citation>
    <scope>NUCLEOTIDE SEQUENCE [LARGE SCALE GENOMIC DNA]</scope>
    <source>
        <strain evidence="17 18">MSK.15.26</strain>
    </source>
</reference>
<feature type="domain" description="HAMP" evidence="16">
    <location>
        <begin position="204"/>
        <end position="256"/>
    </location>
</feature>
<dbReference type="InterPro" id="IPR003661">
    <property type="entry name" value="HisK_dim/P_dom"/>
</dbReference>
<dbReference type="SUPFAM" id="SSF158472">
    <property type="entry name" value="HAMP domain-like"/>
    <property type="match status" value="1"/>
</dbReference>
<evidence type="ECO:0000259" key="16">
    <source>
        <dbReference type="PROSITE" id="PS50885"/>
    </source>
</evidence>
<keyword evidence="12" id="KW-0902">Two-component regulatory system</keyword>
<dbReference type="CDD" id="cd00082">
    <property type="entry name" value="HisKA"/>
    <property type="match status" value="1"/>
</dbReference>
<evidence type="ECO:0000256" key="10">
    <source>
        <dbReference type="ARBA" id="ARBA00022840"/>
    </source>
</evidence>
<dbReference type="InterPro" id="IPR036097">
    <property type="entry name" value="HisK_dim/P_sf"/>
</dbReference>
<evidence type="ECO:0000256" key="3">
    <source>
        <dbReference type="ARBA" id="ARBA00012438"/>
    </source>
</evidence>
<evidence type="ECO:0000256" key="8">
    <source>
        <dbReference type="ARBA" id="ARBA00022741"/>
    </source>
</evidence>
<keyword evidence="13 14" id="KW-0472">Membrane</keyword>
<gene>
    <name evidence="17" type="ORF">G5A70_08975</name>
</gene>
<dbReference type="SUPFAM" id="SSF47384">
    <property type="entry name" value="Homodimeric domain of signal transducing histidine kinase"/>
    <property type="match status" value="1"/>
</dbReference>
<dbReference type="PANTHER" id="PTHR45528:SF1">
    <property type="entry name" value="SENSOR HISTIDINE KINASE CPXA"/>
    <property type="match status" value="1"/>
</dbReference>
<feature type="domain" description="Histidine kinase" evidence="15">
    <location>
        <begin position="271"/>
        <end position="492"/>
    </location>
</feature>
<keyword evidence="6" id="KW-0808">Transferase</keyword>
<dbReference type="InterPro" id="IPR004358">
    <property type="entry name" value="Sig_transdc_His_kin-like_C"/>
</dbReference>
<organism evidence="17 18">
    <name type="scientific">Blautia hansenii</name>
    <name type="common">Ruminococcus hansenii</name>
    <dbReference type="NCBI Taxonomy" id="1322"/>
    <lineage>
        <taxon>Bacteria</taxon>
        <taxon>Bacillati</taxon>
        <taxon>Bacillota</taxon>
        <taxon>Clostridia</taxon>
        <taxon>Lachnospirales</taxon>
        <taxon>Lachnospiraceae</taxon>
        <taxon>Blautia</taxon>
    </lineage>
</organism>
<evidence type="ECO:0000313" key="18">
    <source>
        <dbReference type="Proteomes" id="UP000822142"/>
    </source>
</evidence>
<dbReference type="RefSeq" id="WP_173749313.1">
    <property type="nucleotide sequence ID" value="NZ_JAAITA010000010.1"/>
</dbReference>
<dbReference type="SMART" id="SM00387">
    <property type="entry name" value="HATPase_c"/>
    <property type="match status" value="1"/>
</dbReference>
<dbReference type="PRINTS" id="PR00344">
    <property type="entry name" value="BCTRLSENSOR"/>
</dbReference>
<dbReference type="PROSITE" id="PS50109">
    <property type="entry name" value="HIS_KIN"/>
    <property type="match status" value="1"/>
</dbReference>
<dbReference type="Gene3D" id="3.30.565.10">
    <property type="entry name" value="Histidine kinase-like ATPase, C-terminal domain"/>
    <property type="match status" value="1"/>
</dbReference>
<evidence type="ECO:0000256" key="6">
    <source>
        <dbReference type="ARBA" id="ARBA00022679"/>
    </source>
</evidence>
<dbReference type="Gene3D" id="1.10.287.130">
    <property type="match status" value="1"/>
</dbReference>
<dbReference type="InterPro" id="IPR005467">
    <property type="entry name" value="His_kinase_dom"/>
</dbReference>
<evidence type="ECO:0000256" key="7">
    <source>
        <dbReference type="ARBA" id="ARBA00022692"/>
    </source>
</evidence>
<evidence type="ECO:0000256" key="12">
    <source>
        <dbReference type="ARBA" id="ARBA00023012"/>
    </source>
</evidence>
<keyword evidence="18" id="KW-1185">Reference proteome</keyword>
<dbReference type="SUPFAM" id="SSF55874">
    <property type="entry name" value="ATPase domain of HSP90 chaperone/DNA topoisomerase II/histidine kinase"/>
    <property type="match status" value="1"/>
</dbReference>
<comment type="catalytic activity">
    <reaction evidence="1">
        <text>ATP + protein L-histidine = ADP + protein N-phospho-L-histidine.</text>
        <dbReference type="EC" id="2.7.13.3"/>
    </reaction>
</comment>
<sequence length="498" mass="57082">MKLKTRIIISFFIIVLEPLLFTGLAFWAFSQYQFKVIEKQYGIENPTYQSLSNTAELVNNLTNEQAQVIQKVADTEPEKFENIQYLTELNKELQSMYSYLLVCEDDRIIYYGCEDYPSELVKKLAKVQEFTTSASDGMYLGGKVQALVKRVDFHTEEVQEGNVFIVSNILETLPQTEELFRNMLVTVIIILAVTALGLTWWIYRGVISPLDKLRTATRKIKEGNLDFSVSTEGVSEIAELCQDFEDMRQRLKENAEEKIEFDRESKELISNISHDLKTPITAVKGYVEGIMDGVANTPEKMERYIKTVYNKANEMDRLINELTFYSKMDTNKIPYTFNKISVTDFFDDCAEDLKMELSSKNVEFSYSNYVEPEVLVIADAEQIKRVVNNIVSNSLKYTDAGRQRRINLRVKDVGDFIQVEIEDNGKGIAAKDLPNIFDRFYRTDSSRNSSKGGSGIGLSIVKKIMEDHGGKVWATSKENIGTVMYFVLRKYQEVPVNE</sequence>
<dbReference type="Proteomes" id="UP000822142">
    <property type="component" value="Unassembled WGS sequence"/>
</dbReference>
<keyword evidence="7 14" id="KW-0812">Transmembrane</keyword>
<evidence type="ECO:0000256" key="13">
    <source>
        <dbReference type="ARBA" id="ARBA00023136"/>
    </source>
</evidence>
<evidence type="ECO:0000256" key="14">
    <source>
        <dbReference type="SAM" id="Phobius"/>
    </source>
</evidence>
<dbReference type="InterPro" id="IPR003660">
    <property type="entry name" value="HAMP_dom"/>
</dbReference>
<dbReference type="InterPro" id="IPR036890">
    <property type="entry name" value="HATPase_C_sf"/>
</dbReference>
<dbReference type="PROSITE" id="PS50885">
    <property type="entry name" value="HAMP"/>
    <property type="match status" value="1"/>
</dbReference>
<dbReference type="SMART" id="SM00388">
    <property type="entry name" value="HisKA"/>
    <property type="match status" value="1"/>
</dbReference>
<dbReference type="SMART" id="SM00304">
    <property type="entry name" value="HAMP"/>
    <property type="match status" value="1"/>
</dbReference>
<dbReference type="EC" id="2.7.13.3" evidence="3"/>
<comment type="subcellular location">
    <subcellularLocation>
        <location evidence="2">Cell membrane</location>
        <topology evidence="2">Multi-pass membrane protein</topology>
    </subcellularLocation>
</comment>
<feature type="transmembrane region" description="Helical" evidence="14">
    <location>
        <begin position="183"/>
        <end position="203"/>
    </location>
</feature>
<keyword evidence="11 14" id="KW-1133">Transmembrane helix</keyword>
<keyword evidence="8" id="KW-0547">Nucleotide-binding</keyword>
<feature type="transmembrane region" description="Helical" evidence="14">
    <location>
        <begin position="6"/>
        <end position="29"/>
    </location>
</feature>